<organism evidence="2 3">
    <name type="scientific">Paraglaciecola chathamensis</name>
    <dbReference type="NCBI Taxonomy" id="368405"/>
    <lineage>
        <taxon>Bacteria</taxon>
        <taxon>Pseudomonadati</taxon>
        <taxon>Pseudomonadota</taxon>
        <taxon>Gammaproteobacteria</taxon>
        <taxon>Alteromonadales</taxon>
        <taxon>Alteromonadaceae</taxon>
        <taxon>Paraglaciecola</taxon>
    </lineage>
</organism>
<evidence type="ECO:0000256" key="1">
    <source>
        <dbReference type="SAM" id="MobiDB-lite"/>
    </source>
</evidence>
<comment type="caution">
    <text evidence="2">The sequence shown here is derived from an EMBL/GenBank/DDBJ whole genome shotgun (WGS) entry which is preliminary data.</text>
</comment>
<reference evidence="2 3" key="1">
    <citation type="journal article" date="2014" name="Int. J. Syst. Evol. Microbiol.">
        <title>Complete genome sequence of Corynebacterium casei LMG S-19264T (=DSM 44701T), isolated from a smear-ripened cheese.</title>
        <authorList>
            <consortium name="US DOE Joint Genome Institute (JGI-PGF)"/>
            <person name="Walter F."/>
            <person name="Albersmeier A."/>
            <person name="Kalinowski J."/>
            <person name="Ruckert C."/>
        </authorList>
    </citation>
    <scope>NUCLEOTIDE SEQUENCE [LARGE SCALE GENOMIC DNA]</scope>
    <source>
        <strain evidence="2 3">KCTC 32337</strain>
    </source>
</reference>
<gene>
    <name evidence="2" type="ORF">GCM10011274_26970</name>
</gene>
<feature type="compositionally biased region" description="Basic and acidic residues" evidence="1">
    <location>
        <begin position="47"/>
        <end position="64"/>
    </location>
</feature>
<evidence type="ECO:0000313" key="2">
    <source>
        <dbReference type="EMBL" id="GGZ67085.1"/>
    </source>
</evidence>
<dbReference type="AlphaFoldDB" id="A0A8H9IBG7"/>
<protein>
    <submittedName>
        <fullName evidence="2">Uncharacterized protein</fullName>
    </submittedName>
</protein>
<accession>A0A8H9IBG7</accession>
<name>A0A8H9IBG7_9ALTE</name>
<evidence type="ECO:0000313" key="3">
    <source>
        <dbReference type="Proteomes" id="UP000622604"/>
    </source>
</evidence>
<proteinExistence type="predicted"/>
<dbReference type="EMBL" id="BMZC01000007">
    <property type="protein sequence ID" value="GGZ67085.1"/>
    <property type="molecule type" value="Genomic_DNA"/>
</dbReference>
<sequence>MQLLESTDIKQIFFQMRKTSRVKLKVNSWENGLRVVKGIKKNRMQKKNGEHPARRSSKELKLNC</sequence>
<feature type="region of interest" description="Disordered" evidence="1">
    <location>
        <begin position="41"/>
        <end position="64"/>
    </location>
</feature>
<dbReference type="Proteomes" id="UP000622604">
    <property type="component" value="Unassembled WGS sequence"/>
</dbReference>